<accession>A0A357VJS2</accession>
<dbReference type="SMART" id="SM00382">
    <property type="entry name" value="AAA"/>
    <property type="match status" value="2"/>
</dbReference>
<keyword evidence="4" id="KW-0067">ATP-binding</keyword>
<evidence type="ECO:0000313" key="6">
    <source>
        <dbReference type="EMBL" id="HBT48518.1"/>
    </source>
</evidence>
<dbReference type="InterPro" id="IPR017871">
    <property type="entry name" value="ABC_transporter-like_CS"/>
</dbReference>
<feature type="domain" description="ABC transporter" evidence="5">
    <location>
        <begin position="268"/>
        <end position="510"/>
    </location>
</feature>
<dbReference type="PANTHER" id="PTHR43790:SF9">
    <property type="entry name" value="GALACTOFURANOSE TRANSPORTER ATP-BINDING PROTEIN YTFR"/>
    <property type="match status" value="1"/>
</dbReference>
<evidence type="ECO:0000256" key="2">
    <source>
        <dbReference type="ARBA" id="ARBA00022737"/>
    </source>
</evidence>
<reference evidence="6 7" key="1">
    <citation type="journal article" date="2018" name="Nat. Biotechnol.">
        <title>A standardized bacterial taxonomy based on genome phylogeny substantially revises the tree of life.</title>
        <authorList>
            <person name="Parks D.H."/>
            <person name="Chuvochina M."/>
            <person name="Waite D.W."/>
            <person name="Rinke C."/>
            <person name="Skarshewski A."/>
            <person name="Chaumeil P.A."/>
            <person name="Hugenholtz P."/>
        </authorList>
    </citation>
    <scope>NUCLEOTIDE SEQUENCE [LARGE SCALE GENOMIC DNA]</scope>
    <source>
        <strain evidence="6">UBA12544</strain>
    </source>
</reference>
<evidence type="ECO:0000256" key="1">
    <source>
        <dbReference type="ARBA" id="ARBA00022448"/>
    </source>
</evidence>
<keyword evidence="3" id="KW-0547">Nucleotide-binding</keyword>
<dbReference type="PANTHER" id="PTHR43790">
    <property type="entry name" value="CARBOHYDRATE TRANSPORT ATP-BINDING PROTEIN MG119-RELATED"/>
    <property type="match status" value="1"/>
</dbReference>
<proteinExistence type="predicted"/>
<dbReference type="CDD" id="cd03216">
    <property type="entry name" value="ABC_Carb_Monos_I"/>
    <property type="match status" value="1"/>
</dbReference>
<dbReference type="InterPro" id="IPR003593">
    <property type="entry name" value="AAA+_ATPase"/>
</dbReference>
<dbReference type="EMBL" id="DOLB01000030">
    <property type="protein sequence ID" value="HBT48518.1"/>
    <property type="molecule type" value="Genomic_DNA"/>
</dbReference>
<evidence type="ECO:0000256" key="4">
    <source>
        <dbReference type="ARBA" id="ARBA00022840"/>
    </source>
</evidence>
<evidence type="ECO:0000259" key="5">
    <source>
        <dbReference type="PROSITE" id="PS50893"/>
    </source>
</evidence>
<dbReference type="PROSITE" id="PS00211">
    <property type="entry name" value="ABC_TRANSPORTER_1"/>
    <property type="match status" value="1"/>
</dbReference>
<keyword evidence="1" id="KW-0813">Transport</keyword>
<evidence type="ECO:0000313" key="7">
    <source>
        <dbReference type="Proteomes" id="UP000264445"/>
    </source>
</evidence>
<dbReference type="CDD" id="cd03215">
    <property type="entry name" value="ABC_Carb_Monos_II"/>
    <property type="match status" value="1"/>
</dbReference>
<dbReference type="SUPFAM" id="SSF52540">
    <property type="entry name" value="P-loop containing nucleoside triphosphate hydrolases"/>
    <property type="match status" value="2"/>
</dbReference>
<dbReference type="InterPro" id="IPR050107">
    <property type="entry name" value="ABC_carbohydrate_import_ATPase"/>
</dbReference>
<keyword evidence="2" id="KW-0677">Repeat</keyword>
<gene>
    <name evidence="6" type="ORF">DEA61_01380</name>
</gene>
<dbReference type="GO" id="GO:0016887">
    <property type="term" value="F:ATP hydrolysis activity"/>
    <property type="evidence" value="ECO:0007669"/>
    <property type="project" value="InterPro"/>
</dbReference>
<dbReference type="Proteomes" id="UP000264445">
    <property type="component" value="Unassembled WGS sequence"/>
</dbReference>
<evidence type="ECO:0000256" key="3">
    <source>
        <dbReference type="ARBA" id="ARBA00022741"/>
    </source>
</evidence>
<dbReference type="GO" id="GO:0005524">
    <property type="term" value="F:ATP binding"/>
    <property type="evidence" value="ECO:0007669"/>
    <property type="project" value="UniProtKB-KW"/>
</dbReference>
<sequence length="512" mass="56806">MVVTNDNEIVLEARGIYKSFGYNQVLTGVDFSLKKGEIHGLLGLNGSGKTTLLNILNGVFEPDKGEIVLFGKKIEKLTPEIAKRLGLVLCNQIPMIFYNLTVSENILIGQEPVKKWAGGVTLIDKTRLRQISEEVLELCGFELSPDANAKSLTPSQQKQVEIARALTYNAQVIFFDEPTNMMSPRDAERLFELMLELKNKGKSIVYVTHRISEAFRICDRITVLRDGKRVGTVISKESNVADVVAMISRNIASVPEHKKKITSEEVIIELRNVTALPDKIGERMLEDINLKIFKGQITGIVGVVGSGKTELAKVIAGIKSINSGEVIVLGEPVSNNVLEMIKRGVFYLPEDIMVEGLIPAMSIRENMSLVGLELGEFAAKYPGGINRKEEKEMAVEIIRRLNIVPQNTEFPVQRLSGGNKKKVLIGRGLLVKPKILLLDEPTMGVDIPSSMDFLNMILKWAEEGITPIIFSSEFERILPILERVIILRDGKIVGELYGEEISETKINTLIAE</sequence>
<dbReference type="InterPro" id="IPR003439">
    <property type="entry name" value="ABC_transporter-like_ATP-bd"/>
</dbReference>
<dbReference type="Gene3D" id="3.40.50.300">
    <property type="entry name" value="P-loop containing nucleotide triphosphate hydrolases"/>
    <property type="match status" value="2"/>
</dbReference>
<comment type="caution">
    <text evidence="6">The sequence shown here is derived from an EMBL/GenBank/DDBJ whole genome shotgun (WGS) entry which is preliminary data.</text>
</comment>
<name>A0A357VJS2_9THEO</name>
<dbReference type="AlphaFoldDB" id="A0A357VJS2"/>
<organism evidence="6 7">
    <name type="scientific">Caldanaerobacter subterraneus</name>
    <dbReference type="NCBI Taxonomy" id="911092"/>
    <lineage>
        <taxon>Bacteria</taxon>
        <taxon>Bacillati</taxon>
        <taxon>Bacillota</taxon>
        <taxon>Clostridia</taxon>
        <taxon>Thermoanaerobacterales</taxon>
        <taxon>Thermoanaerobacteraceae</taxon>
        <taxon>Caldanaerobacter</taxon>
    </lineage>
</organism>
<protein>
    <recommendedName>
        <fullName evidence="5">ABC transporter domain-containing protein</fullName>
    </recommendedName>
</protein>
<feature type="domain" description="ABC transporter" evidence="5">
    <location>
        <begin position="11"/>
        <end position="251"/>
    </location>
</feature>
<dbReference type="PROSITE" id="PS50893">
    <property type="entry name" value="ABC_TRANSPORTER_2"/>
    <property type="match status" value="2"/>
</dbReference>
<dbReference type="InterPro" id="IPR027417">
    <property type="entry name" value="P-loop_NTPase"/>
</dbReference>
<dbReference type="Pfam" id="PF00005">
    <property type="entry name" value="ABC_tran"/>
    <property type="match status" value="2"/>
</dbReference>